<accession>A0ABW9ZZS0</accession>
<evidence type="ECO:0000313" key="3">
    <source>
        <dbReference type="EMBL" id="NCI52050.1"/>
    </source>
</evidence>
<evidence type="ECO:0000313" key="4">
    <source>
        <dbReference type="Proteomes" id="UP000753802"/>
    </source>
</evidence>
<dbReference type="GO" id="GO:0016787">
    <property type="term" value="F:hydrolase activity"/>
    <property type="evidence" value="ECO:0007669"/>
    <property type="project" value="UniProtKB-KW"/>
</dbReference>
<feature type="domain" description="BAAT/Acyl-CoA thioester hydrolase C-terminal" evidence="2">
    <location>
        <begin position="93"/>
        <end position="137"/>
    </location>
</feature>
<proteinExistence type="predicted"/>
<sequence>MRFDYHTTLTLPIGAPGLDVHLAVPADAQGIVIFSFGAGTHNMDEYQHEETQRMQRNGFGTLVFNPLTEAERSDFANRFDIQLLADRLVTVTKWMTRHKAAKGRRIGIFSAGAGTAAALVAASSFNKIAALVCRNGKLKPHESDMPRIQCPTLLIAGELDDISLEAQQWVFDRLPCPKKLHIVAGAGHHCNQPDKMDEIITEAIQWFATYLKPPGKRKQRM</sequence>
<organism evidence="3 4">
    <name type="scientific">Sediminibacterium roseum</name>
    <dbReference type="NCBI Taxonomy" id="1978412"/>
    <lineage>
        <taxon>Bacteria</taxon>
        <taxon>Pseudomonadati</taxon>
        <taxon>Bacteroidota</taxon>
        <taxon>Chitinophagia</taxon>
        <taxon>Chitinophagales</taxon>
        <taxon>Chitinophagaceae</taxon>
        <taxon>Sediminibacterium</taxon>
    </lineage>
</organism>
<dbReference type="InterPro" id="IPR029058">
    <property type="entry name" value="AB_hydrolase_fold"/>
</dbReference>
<dbReference type="SUPFAM" id="SSF53474">
    <property type="entry name" value="alpha/beta-Hydrolases"/>
    <property type="match status" value="1"/>
</dbReference>
<dbReference type="Gene3D" id="3.40.50.1820">
    <property type="entry name" value="alpha/beta hydrolase"/>
    <property type="match status" value="1"/>
</dbReference>
<evidence type="ECO:0000256" key="1">
    <source>
        <dbReference type="SAM" id="Phobius"/>
    </source>
</evidence>
<keyword evidence="1" id="KW-0472">Membrane</keyword>
<evidence type="ECO:0000259" key="2">
    <source>
        <dbReference type="Pfam" id="PF08840"/>
    </source>
</evidence>
<reference evidence="3 4" key="1">
    <citation type="submission" date="2020-01" db="EMBL/GenBank/DDBJ databases">
        <title>Genome analysis.</title>
        <authorList>
            <person name="Wu S."/>
            <person name="Wang G."/>
        </authorList>
    </citation>
    <scope>NUCLEOTIDE SEQUENCE [LARGE SCALE GENOMIC DNA]</scope>
    <source>
        <strain evidence="3 4">SYL130</strain>
    </source>
</reference>
<feature type="transmembrane region" description="Helical" evidence="1">
    <location>
        <begin position="106"/>
        <end position="125"/>
    </location>
</feature>
<keyword evidence="1" id="KW-1133">Transmembrane helix</keyword>
<name>A0ABW9ZZS0_9BACT</name>
<dbReference type="Pfam" id="PF08840">
    <property type="entry name" value="BAAT_C"/>
    <property type="match status" value="1"/>
</dbReference>
<keyword evidence="4" id="KW-1185">Reference proteome</keyword>
<gene>
    <name evidence="3" type="ORF">GWC95_19150</name>
</gene>
<protein>
    <submittedName>
        <fullName evidence="3">Alpha/beta hydrolase</fullName>
    </submittedName>
</protein>
<comment type="caution">
    <text evidence="3">The sequence shown here is derived from an EMBL/GenBank/DDBJ whole genome shotgun (WGS) entry which is preliminary data.</text>
</comment>
<keyword evidence="3" id="KW-0378">Hydrolase</keyword>
<dbReference type="InterPro" id="IPR014940">
    <property type="entry name" value="BAAT_C"/>
</dbReference>
<dbReference type="EMBL" id="JAACJS010000015">
    <property type="protein sequence ID" value="NCI52050.1"/>
    <property type="molecule type" value="Genomic_DNA"/>
</dbReference>
<keyword evidence="1" id="KW-0812">Transmembrane</keyword>
<dbReference type="Proteomes" id="UP000753802">
    <property type="component" value="Unassembled WGS sequence"/>
</dbReference>